<sequence>MTDNERAWTEWLENENNRLEIEVERLKAIIVKMQLTNHFNKDI</sequence>
<name>A0A8E5K8H7_9CAUD</name>
<feature type="coiled-coil region" evidence="1">
    <location>
        <begin position="9"/>
        <end position="36"/>
    </location>
</feature>
<keyword evidence="1" id="KW-0175">Coiled coil</keyword>
<reference evidence="2" key="1">
    <citation type="journal article" date="2021" name="Pharmaceuticals (Basel)">
        <title>epsilon(2)-Phages Are Naturally Bred and Have a Vastly Improved Host Range in Staphylococcus aureus over Wild Type Phages.</title>
        <authorList>
            <person name="Saez Moreno D."/>
            <person name="Visram Z."/>
            <person name="Mutti M."/>
            <person name="Restrepo-Cordoba M."/>
            <person name="Hartmann S."/>
            <person name="Kremers A.I."/>
            <person name="Tisakova L."/>
            <person name="Schertler S."/>
            <person name="Wittmann J."/>
            <person name="Kalali B."/>
            <person name="Monecke S."/>
            <person name="Ehricht R."/>
            <person name="Resch G."/>
            <person name="Corsini L."/>
        </authorList>
    </citation>
    <scope>NUCLEOTIDE SEQUENCE</scope>
</reference>
<proteinExistence type="predicted"/>
<gene>
    <name evidence="2" type="ORF">PM22_204</name>
</gene>
<dbReference type="Proteomes" id="UP000679432">
    <property type="component" value="Segment"/>
</dbReference>
<dbReference type="EMBL" id="MW546065">
    <property type="protein sequence ID" value="QVD56449.1"/>
    <property type="molecule type" value="Genomic_DNA"/>
</dbReference>
<evidence type="ECO:0000256" key="1">
    <source>
        <dbReference type="SAM" id="Coils"/>
    </source>
</evidence>
<organism evidence="2 3">
    <name type="scientific">Staphylococcus phage PM22</name>
    <dbReference type="NCBI Taxonomy" id="2813339"/>
    <lineage>
        <taxon>Viruses</taxon>
        <taxon>Duplodnaviria</taxon>
        <taxon>Heunggongvirae</taxon>
        <taxon>Uroviricota</taxon>
        <taxon>Caudoviricetes</taxon>
        <taxon>Herelleviridae</taxon>
        <taxon>Twortvirinae</taxon>
        <taxon>Kayvirus</taxon>
        <taxon>Kayvirus G1</taxon>
    </lineage>
</organism>
<evidence type="ECO:0000313" key="2">
    <source>
        <dbReference type="EMBL" id="QVD56449.1"/>
    </source>
</evidence>
<evidence type="ECO:0000313" key="3">
    <source>
        <dbReference type="Proteomes" id="UP000679432"/>
    </source>
</evidence>
<accession>A0A8E5K8H7</accession>
<protein>
    <submittedName>
        <fullName evidence="2">Uncharacterized protein</fullName>
    </submittedName>
</protein>